<comment type="cofactor">
    <cofactor evidence="14">
        <name>Mg(2+)</name>
        <dbReference type="ChEBI" id="CHEBI:18420"/>
    </cofactor>
    <text evidence="14">Binds 1 Mg(2+) ion per subunit. Can also utilize other divalent metal cations, such as Ca(2+), Mn(2+) and Co(2+).</text>
</comment>
<feature type="site" description="Important for catalytic activity" evidence="15">
    <location>
        <position position="242"/>
    </location>
</feature>
<accession>A0A192H2Z6</accession>
<dbReference type="InterPro" id="IPR055152">
    <property type="entry name" value="Transketolase-like_C_2"/>
</dbReference>
<dbReference type="PANTHER" id="PTHR43522:SF2">
    <property type="entry name" value="TRANSKETOLASE 1-RELATED"/>
    <property type="match status" value="1"/>
</dbReference>
<evidence type="ECO:0000256" key="13">
    <source>
        <dbReference type="PIRSR" id="PIRSR605478-3"/>
    </source>
</evidence>
<comment type="cofactor">
    <cofactor evidence="13">
        <name>thiamine diphosphate</name>
        <dbReference type="ChEBI" id="CHEBI:58937"/>
    </cofactor>
    <text evidence="13">Binds 1 thiamine pyrophosphate per subunit. During the reaction, the substrate forms a covalent intermediate with the cofactor.</text>
</comment>
<dbReference type="Pfam" id="PF02779">
    <property type="entry name" value="Transket_pyr"/>
    <property type="match status" value="1"/>
</dbReference>
<evidence type="ECO:0000256" key="2">
    <source>
        <dbReference type="ARBA" id="ARBA00011738"/>
    </source>
</evidence>
<evidence type="ECO:0000256" key="9">
    <source>
        <dbReference type="ARBA" id="ARBA00049473"/>
    </source>
</evidence>
<dbReference type="InterPro" id="IPR029061">
    <property type="entry name" value="THDP-binding"/>
</dbReference>
<feature type="binding site" evidence="14">
    <location>
        <position position="169"/>
    </location>
    <ligand>
        <name>Mg(2+)</name>
        <dbReference type="ChEBI" id="CHEBI:18420"/>
    </ligand>
</feature>
<dbReference type="Pfam" id="PF22613">
    <property type="entry name" value="Transketolase_C_1"/>
    <property type="match status" value="1"/>
</dbReference>
<dbReference type="InterPro" id="IPR005478">
    <property type="entry name" value="Transketolase_bac-like"/>
</dbReference>
<reference evidence="16 17" key="1">
    <citation type="submission" date="2016-03" db="EMBL/GenBank/DDBJ databases">
        <title>Pediococcus and Lactobacillus from brewery environment - whole genome sequencing and assembly.</title>
        <authorList>
            <person name="Behr J."/>
            <person name="Geissler A.J."/>
            <person name="Vogel R.F."/>
        </authorList>
    </citation>
    <scope>NUCLEOTIDE SEQUENCE [LARGE SCALE GENOMIC DNA]</scope>
    <source>
        <strain evidence="16 17">TMW 1.1989</strain>
    </source>
</reference>
<dbReference type="SMART" id="SM00861">
    <property type="entry name" value="Transket_pyr"/>
    <property type="match status" value="1"/>
</dbReference>
<comment type="subunit">
    <text evidence="2">Homodimer.</text>
</comment>
<dbReference type="InterPro" id="IPR009014">
    <property type="entry name" value="Transketo_C/PFOR_II"/>
</dbReference>
<feature type="binding site" evidence="13">
    <location>
        <position position="413"/>
    </location>
    <ligand>
        <name>thiamine diphosphate</name>
        <dbReference type="ChEBI" id="CHEBI:58937"/>
    </ligand>
</feature>
<evidence type="ECO:0000256" key="7">
    <source>
        <dbReference type="ARBA" id="ARBA00022842"/>
    </source>
</evidence>
<evidence type="ECO:0000313" key="16">
    <source>
        <dbReference type="EMBL" id="ANK63189.1"/>
    </source>
</evidence>
<dbReference type="CDD" id="cd02012">
    <property type="entry name" value="TPP_TK"/>
    <property type="match status" value="1"/>
</dbReference>
<dbReference type="GeneID" id="42982726"/>
<name>A0A192H2Z6_9LACO</name>
<dbReference type="CDD" id="cd07033">
    <property type="entry name" value="TPP_PYR_DXS_TK_like"/>
    <property type="match status" value="1"/>
</dbReference>
<evidence type="ECO:0000256" key="5">
    <source>
        <dbReference type="ARBA" id="ARBA00022679"/>
    </source>
</evidence>
<dbReference type="EC" id="2.2.1.1" evidence="3 10"/>
<keyword evidence="6 14" id="KW-0479">Metal-binding</keyword>
<evidence type="ECO:0000256" key="10">
    <source>
        <dbReference type="NCBIfam" id="TIGR00232"/>
    </source>
</evidence>
<gene>
    <name evidence="16" type="ORF">AYR53_10690</name>
</gene>
<dbReference type="GO" id="GO:0005829">
    <property type="term" value="C:cytosol"/>
    <property type="evidence" value="ECO:0007669"/>
    <property type="project" value="TreeGrafter"/>
</dbReference>
<feature type="binding site" evidence="13">
    <location>
        <position position="138"/>
    </location>
    <ligand>
        <name>thiamine diphosphate</name>
        <dbReference type="ChEBI" id="CHEBI:58937"/>
    </ligand>
</feature>
<evidence type="ECO:0000256" key="11">
    <source>
        <dbReference type="PIRSR" id="PIRSR605478-1"/>
    </source>
</evidence>
<dbReference type="InterPro" id="IPR033247">
    <property type="entry name" value="Transketolase_fam"/>
</dbReference>
<evidence type="ECO:0000313" key="17">
    <source>
        <dbReference type="Proteomes" id="UP000078582"/>
    </source>
</evidence>
<keyword evidence="5" id="KW-0808">Transferase</keyword>
<dbReference type="OrthoDB" id="8732661at2"/>
<dbReference type="SUPFAM" id="SSF52518">
    <property type="entry name" value="Thiamin diphosphate-binding fold (THDP-binding)"/>
    <property type="match status" value="2"/>
</dbReference>
<evidence type="ECO:0000256" key="8">
    <source>
        <dbReference type="ARBA" id="ARBA00023052"/>
    </source>
</evidence>
<feature type="site" description="Important for catalytic activity" evidence="15">
    <location>
        <position position="9"/>
    </location>
</feature>
<dbReference type="STRING" id="375175.AYR53_10690"/>
<feature type="binding site" evidence="13">
    <location>
        <position position="167"/>
    </location>
    <ligand>
        <name>thiamine diphosphate</name>
        <dbReference type="ChEBI" id="CHEBI:58937"/>
    </ligand>
</feature>
<dbReference type="GO" id="GO:0006098">
    <property type="term" value="P:pentose-phosphate shunt"/>
    <property type="evidence" value="ECO:0007669"/>
    <property type="project" value="TreeGrafter"/>
</dbReference>
<feature type="binding site" evidence="13">
    <location>
        <position position="49"/>
    </location>
    <ligand>
        <name>thiamine diphosphate</name>
        <dbReference type="ChEBI" id="CHEBI:58937"/>
    </ligand>
</feature>
<dbReference type="FunFam" id="3.40.50.970:FF:000004">
    <property type="entry name" value="Transketolase"/>
    <property type="match status" value="1"/>
</dbReference>
<dbReference type="NCBIfam" id="TIGR00232">
    <property type="entry name" value="tktlase_bact"/>
    <property type="match status" value="1"/>
</dbReference>
<feature type="binding site" evidence="12">
    <location>
        <position position="9"/>
    </location>
    <ligand>
        <name>substrate</name>
    </ligand>
</feature>
<dbReference type="Proteomes" id="UP000078582">
    <property type="component" value="Chromosome"/>
</dbReference>
<feature type="binding site" evidence="12">
    <location>
        <position position="449"/>
    </location>
    <ligand>
        <name>substrate</name>
    </ligand>
</feature>
<feature type="binding site" evidence="13">
    <location>
        <position position="242"/>
    </location>
    <ligand>
        <name>thiamine diphosphate</name>
        <dbReference type="ChEBI" id="CHEBI:58937"/>
    </ligand>
</feature>
<evidence type="ECO:0000256" key="14">
    <source>
        <dbReference type="PIRSR" id="PIRSR605478-4"/>
    </source>
</evidence>
<evidence type="ECO:0000256" key="6">
    <source>
        <dbReference type="ARBA" id="ARBA00022723"/>
    </source>
</evidence>
<feature type="binding site" evidence="12">
    <location>
        <position position="496"/>
    </location>
    <ligand>
        <name>substrate</name>
    </ligand>
</feature>
<evidence type="ECO:0000256" key="15">
    <source>
        <dbReference type="PIRSR" id="PIRSR605478-5"/>
    </source>
</evidence>
<keyword evidence="17" id="KW-1185">Reference proteome</keyword>
<dbReference type="InterPro" id="IPR005474">
    <property type="entry name" value="Transketolase_N"/>
</dbReference>
<feature type="binding site" evidence="14">
    <location>
        <position position="167"/>
    </location>
    <ligand>
        <name>Mg(2+)</name>
        <dbReference type="ChEBI" id="CHEBI:18420"/>
    </ligand>
</feature>
<feature type="active site" description="Proton donor" evidence="11">
    <location>
        <position position="387"/>
    </location>
</feature>
<keyword evidence="8 13" id="KW-0786">Thiamine pyrophosphate</keyword>
<dbReference type="GO" id="GO:0046872">
    <property type="term" value="F:metal ion binding"/>
    <property type="evidence" value="ECO:0007669"/>
    <property type="project" value="UniProtKB-KW"/>
</dbReference>
<sequence>MIEAAQSGHPGLPLGAAPLAYTLFTRHLKIDPENPEWFDRDRFVLSAGHGSAMLYSLLHLSGFNLSIADLKHFRQLNSRTPGHPEHGVVPGVDATTGPLGQGIGMAVGMAMAEAHLAAIFNQATQLVDHHTYVICGDGDLMEGVSHEAASLAGHLKLSKLIVLYDSNDVSLDGPADRALTDNVQKRFESYGWHYQRVADGNDLTAIDQAITRAERQATAPTLIEVKTVIGYGAPKQGTNQVHGSPLGAAGIIALRKALNWQEAEFTVPKLVTERFTKTLRQNGANKRQLWEQQRQELSPKAAQQFKRAITQELPADWINELPTYKLGQSESGRVTSQKMIQAIANKVPMFWGGSADLATSNKTDIAGSNSFTALTPEQRNICFGVREFAEATALNGIALHGGSHIFGGTFFTFSDYMRGAIRLAALQKLPVTYIFTHDSIAVGEDGPTHEPVEQLMSLRAMPNVSVIRPADPNEAVAAWKLALTVHDRPTVLVFTRQDLAVLKGAQQQVSGVSRGGYVLSVQQGTQPEGVLIASGSEVALALTAQQELLKLKHDVAVVSMPSFDRFDQQSRHYQEQVLPAHVRNRVSIEMGATLGWERYVGLDGVSMGIDSFGASGKATEVISKYGFSTKAVTTAYLKMWEQNNFSQIPKREAI</sequence>
<dbReference type="GO" id="GO:0004802">
    <property type="term" value="F:transketolase activity"/>
    <property type="evidence" value="ECO:0007669"/>
    <property type="project" value="UniProtKB-UniRule"/>
</dbReference>
<evidence type="ECO:0000256" key="4">
    <source>
        <dbReference type="ARBA" id="ARBA00016662"/>
    </source>
</evidence>
<feature type="binding site" evidence="12">
    <location>
        <position position="333"/>
    </location>
    <ligand>
        <name>substrate</name>
    </ligand>
</feature>
<proteinExistence type="inferred from homology"/>
<feature type="binding site" evidence="12">
    <location>
        <position position="242"/>
    </location>
    <ligand>
        <name>substrate</name>
    </ligand>
</feature>
<dbReference type="Gene3D" id="3.40.50.920">
    <property type="match status" value="1"/>
</dbReference>
<dbReference type="AlphaFoldDB" id="A0A192H2Z6"/>
<dbReference type="Pfam" id="PF00456">
    <property type="entry name" value="Transketolase_N"/>
    <property type="match status" value="1"/>
</dbReference>
<dbReference type="FunFam" id="3.40.50.920:FF:000003">
    <property type="entry name" value="Transketolase"/>
    <property type="match status" value="1"/>
</dbReference>
<feature type="binding site" evidence="13">
    <location>
        <begin position="97"/>
        <end position="99"/>
    </location>
    <ligand>
        <name>thiamine diphosphate</name>
        <dbReference type="ChEBI" id="CHEBI:58937"/>
    </ligand>
</feature>
<dbReference type="RefSeq" id="WP_068280353.1">
    <property type="nucleotide sequence ID" value="NZ_CP014873.1"/>
</dbReference>
<dbReference type="PANTHER" id="PTHR43522">
    <property type="entry name" value="TRANSKETOLASE"/>
    <property type="match status" value="1"/>
</dbReference>
<evidence type="ECO:0000256" key="3">
    <source>
        <dbReference type="ARBA" id="ARBA00013152"/>
    </source>
</evidence>
<dbReference type="Gene3D" id="3.40.50.970">
    <property type="match status" value="2"/>
</dbReference>
<dbReference type="FunFam" id="3.40.50.970:FF:000003">
    <property type="entry name" value="Transketolase"/>
    <property type="match status" value="1"/>
</dbReference>
<feature type="binding site" evidence="14">
    <location>
        <position position="137"/>
    </location>
    <ligand>
        <name>Mg(2+)</name>
        <dbReference type="ChEBI" id="CHEBI:18420"/>
    </ligand>
</feature>
<comment type="similarity">
    <text evidence="1">Belongs to the transketolase family.</text>
</comment>
<feature type="binding site" evidence="12">
    <location>
        <position position="445"/>
    </location>
    <ligand>
        <name>substrate</name>
    </ligand>
</feature>
<evidence type="ECO:0000256" key="12">
    <source>
        <dbReference type="PIRSR" id="PIRSR605478-2"/>
    </source>
</evidence>
<keyword evidence="7 14" id="KW-0460">Magnesium</keyword>
<evidence type="ECO:0000256" key="1">
    <source>
        <dbReference type="ARBA" id="ARBA00007131"/>
    </source>
</evidence>
<organism evidence="16 17">
    <name type="scientific">Loigolactobacillus backii</name>
    <dbReference type="NCBI Taxonomy" id="375175"/>
    <lineage>
        <taxon>Bacteria</taxon>
        <taxon>Bacillati</taxon>
        <taxon>Bacillota</taxon>
        <taxon>Bacilli</taxon>
        <taxon>Lactobacillales</taxon>
        <taxon>Lactobacillaceae</taxon>
        <taxon>Loigolactobacillus</taxon>
    </lineage>
</organism>
<feature type="binding site" evidence="12">
    <location>
        <position position="360"/>
    </location>
    <ligand>
        <name>substrate</name>
    </ligand>
</feature>
<feature type="binding site" evidence="12">
    <location>
        <position position="437"/>
    </location>
    <ligand>
        <name>substrate</name>
    </ligand>
</feature>
<comment type="catalytic activity">
    <reaction evidence="9">
        <text>D-sedoheptulose 7-phosphate + D-glyceraldehyde 3-phosphate = aldehydo-D-ribose 5-phosphate + D-xylulose 5-phosphate</text>
        <dbReference type="Rhea" id="RHEA:10508"/>
        <dbReference type="ChEBI" id="CHEBI:57483"/>
        <dbReference type="ChEBI" id="CHEBI:57737"/>
        <dbReference type="ChEBI" id="CHEBI:58273"/>
        <dbReference type="ChEBI" id="CHEBI:59776"/>
        <dbReference type="EC" id="2.2.1.1"/>
    </reaction>
</comment>
<dbReference type="InterPro" id="IPR005475">
    <property type="entry name" value="Transketolase-like_Pyr-bd"/>
</dbReference>
<dbReference type="SUPFAM" id="SSF52922">
    <property type="entry name" value="TK C-terminal domain-like"/>
    <property type="match status" value="1"/>
</dbReference>
<protein>
    <recommendedName>
        <fullName evidence="4 10">Transketolase</fullName>
        <ecNumber evidence="3 10">2.2.1.1</ecNumber>
    </recommendedName>
</protein>
<dbReference type="EMBL" id="CP014873">
    <property type="protein sequence ID" value="ANK63189.1"/>
    <property type="molecule type" value="Genomic_DNA"/>
</dbReference>